<keyword evidence="5 10" id="KW-0285">Flavoprotein</keyword>
<evidence type="ECO:0000313" key="15">
    <source>
        <dbReference type="Proteomes" id="UP000452235"/>
    </source>
</evidence>
<comment type="catalytic activity">
    <reaction evidence="10">
        <text>squalene + reduced [NADPH--hemoprotein reductase] + O2 = (S)-2,3-epoxysqualene + oxidized [NADPH--hemoprotein reductase] + H2O + H(+)</text>
        <dbReference type="Rhea" id="RHEA:25282"/>
        <dbReference type="Rhea" id="RHEA-COMP:11964"/>
        <dbReference type="Rhea" id="RHEA-COMP:11965"/>
        <dbReference type="ChEBI" id="CHEBI:15377"/>
        <dbReference type="ChEBI" id="CHEBI:15378"/>
        <dbReference type="ChEBI" id="CHEBI:15379"/>
        <dbReference type="ChEBI" id="CHEBI:15440"/>
        <dbReference type="ChEBI" id="CHEBI:15441"/>
        <dbReference type="ChEBI" id="CHEBI:57618"/>
        <dbReference type="ChEBI" id="CHEBI:58210"/>
        <dbReference type="EC" id="1.14.14.17"/>
    </reaction>
</comment>
<evidence type="ECO:0000256" key="3">
    <source>
        <dbReference type="ARBA" id="ARBA00008802"/>
    </source>
</evidence>
<dbReference type="OrthoDB" id="1678617at2759"/>
<dbReference type="InterPro" id="IPR036188">
    <property type="entry name" value="FAD/NAD-bd_sf"/>
</dbReference>
<dbReference type="GO" id="GO:0050660">
    <property type="term" value="F:flavin adenine dinucleotide binding"/>
    <property type="evidence" value="ECO:0007669"/>
    <property type="project" value="UniProtKB-UniRule"/>
</dbReference>
<dbReference type="GO" id="GO:0005789">
    <property type="term" value="C:endoplasmic reticulum membrane"/>
    <property type="evidence" value="ECO:0007669"/>
    <property type="project" value="UniProtKB-SubCell"/>
</dbReference>
<dbReference type="VEuPathDB" id="FungiDB:ATEG_08650"/>
<comment type="similarity">
    <text evidence="3 10">Belongs to the squalene monooxygenase family.</text>
</comment>
<sequence>MFSDAVSFSPSTLPSNYSPPPRAQQMPPRDADIIIVGGGVAGCSAAVAFGKQGRRVLLFEKSLKEPDRVSGELLQPGGVKALNRLGLGSECPDSRAWTGQLIAAACLEGIDAVPCYGYWVSYNGEAAQIPYPERPDRPGTREEGRSFRHGKFVQKLRQEAMNTANVTVIESKVKDVIRDWTGDRVLGVITEAASGERKYRHFFASLVMISDGYASTFRKRFLPNKPSIRSKFWALELEHAELPCSNYGHVVLSNHPPILLYRIDDTTTRIFIDVPTGLPSASPKAGGIRAHMLNVVLPVLPPRCQQSFREAVDRGKFLSMPNCYLADSEQTTPGLMILGDAMNMRHPLTGAGMTVALKDVLLISELLSPDNVPSLEDADAVLKVVKKFHWVRKSSASVINILAMSLYPICAANDPTLNVLKNGLFRYFQRGGRAVEESCGMLAGLVDNLAVLEKHVLAVLFYSIWLRLCEVPLWKKPWVLGVEAFVVLWQTIVLLGPYLDWEIWG</sequence>
<comment type="cofactor">
    <cofactor evidence="1 10">
        <name>FAD</name>
        <dbReference type="ChEBI" id="CHEBI:57692"/>
    </cofactor>
</comment>
<name>A0A5M3ZAJ8_ASPTE</name>
<protein>
    <recommendedName>
        <fullName evidence="4 10">Squalene monooxygenase</fullName>
        <ecNumber evidence="4 10">1.14.14.17</ecNumber>
    </recommendedName>
</protein>
<gene>
    <name evidence="14" type="ORF">ATEIFO6365_0010017400</name>
</gene>
<evidence type="ECO:0000259" key="12">
    <source>
        <dbReference type="Pfam" id="PF00890"/>
    </source>
</evidence>
<dbReference type="InterPro" id="IPR013698">
    <property type="entry name" value="Squalene_epoxidase"/>
</dbReference>
<evidence type="ECO:0000313" key="14">
    <source>
        <dbReference type="EMBL" id="GFF19401.1"/>
    </source>
</evidence>
<evidence type="ECO:0000256" key="5">
    <source>
        <dbReference type="ARBA" id="ARBA00022630"/>
    </source>
</evidence>
<keyword evidence="9" id="KW-0472">Membrane</keyword>
<dbReference type="GO" id="GO:0004506">
    <property type="term" value="F:squalene monooxygenase activity"/>
    <property type="evidence" value="ECO:0007669"/>
    <property type="project" value="UniProtKB-UniRule"/>
</dbReference>
<accession>A0A5M3ZAJ8</accession>
<dbReference type="InterPro" id="IPR040125">
    <property type="entry name" value="Squalene_monox"/>
</dbReference>
<evidence type="ECO:0000256" key="9">
    <source>
        <dbReference type="ARBA" id="ARBA00023136"/>
    </source>
</evidence>
<evidence type="ECO:0000256" key="2">
    <source>
        <dbReference type="ARBA" id="ARBA00004154"/>
    </source>
</evidence>
<feature type="compositionally biased region" description="Polar residues" evidence="11">
    <location>
        <begin position="1"/>
        <end position="16"/>
    </location>
</feature>
<feature type="domain" description="FAD-dependent oxidoreductase 2 FAD-binding" evidence="12">
    <location>
        <begin position="32"/>
        <end position="62"/>
    </location>
</feature>
<dbReference type="Pfam" id="PF00890">
    <property type="entry name" value="FAD_binding_2"/>
    <property type="match status" value="1"/>
</dbReference>
<keyword evidence="7" id="KW-0492">Microsome</keyword>
<dbReference type="Proteomes" id="UP000452235">
    <property type="component" value="Unassembled WGS sequence"/>
</dbReference>
<evidence type="ECO:0000256" key="10">
    <source>
        <dbReference type="RuleBase" id="RU367121"/>
    </source>
</evidence>
<evidence type="ECO:0000259" key="13">
    <source>
        <dbReference type="Pfam" id="PF08491"/>
    </source>
</evidence>
<keyword evidence="8 10" id="KW-0560">Oxidoreductase</keyword>
<evidence type="ECO:0000256" key="1">
    <source>
        <dbReference type="ARBA" id="ARBA00001974"/>
    </source>
</evidence>
<feature type="region of interest" description="Disordered" evidence="11">
    <location>
        <begin position="1"/>
        <end position="26"/>
    </location>
</feature>
<dbReference type="SUPFAM" id="SSF51905">
    <property type="entry name" value="FAD/NAD(P)-binding domain"/>
    <property type="match status" value="1"/>
</dbReference>
<comment type="subcellular location">
    <subcellularLocation>
        <location evidence="10">Endoplasmic reticulum membrane</location>
        <topology evidence="10">Multi-pass membrane protein</topology>
    </subcellularLocation>
    <subcellularLocation>
        <location evidence="2">Microsome membrane</location>
        <topology evidence="2">Multi-pass membrane protein</topology>
    </subcellularLocation>
</comment>
<dbReference type="Pfam" id="PF08491">
    <property type="entry name" value="SE"/>
    <property type="match status" value="1"/>
</dbReference>
<keyword evidence="10" id="KW-0256">Endoplasmic reticulum</keyword>
<feature type="domain" description="Squalene epoxidase" evidence="13">
    <location>
        <begin position="203"/>
        <end position="477"/>
    </location>
</feature>
<dbReference type="EC" id="1.14.14.17" evidence="4 10"/>
<comment type="function">
    <text evidence="10">Catalyzes the stereospecific oxidation of squalene to (S)-2,3-epoxysqualene, and is considered to be a rate-limiting enzyme in steroid biosynthesis.</text>
</comment>
<organism evidence="14 15">
    <name type="scientific">Aspergillus terreus</name>
    <dbReference type="NCBI Taxonomy" id="33178"/>
    <lineage>
        <taxon>Eukaryota</taxon>
        <taxon>Fungi</taxon>
        <taxon>Dikarya</taxon>
        <taxon>Ascomycota</taxon>
        <taxon>Pezizomycotina</taxon>
        <taxon>Eurotiomycetes</taxon>
        <taxon>Eurotiomycetidae</taxon>
        <taxon>Eurotiales</taxon>
        <taxon>Aspergillaceae</taxon>
        <taxon>Aspergillus</taxon>
        <taxon>Aspergillus subgen. Circumdati</taxon>
    </lineage>
</organism>
<dbReference type="EMBL" id="BLJY01000010">
    <property type="protein sequence ID" value="GFF19401.1"/>
    <property type="molecule type" value="Genomic_DNA"/>
</dbReference>
<dbReference type="InterPro" id="IPR003953">
    <property type="entry name" value="FAD-dep_OxRdtase_2_FAD-bd"/>
</dbReference>
<reference evidence="14 15" key="1">
    <citation type="submission" date="2020-01" db="EMBL/GenBank/DDBJ databases">
        <title>Aspergillus terreus IFO 6365 whole genome shotgun sequence.</title>
        <authorList>
            <person name="Kanamasa S."/>
            <person name="Takahashi H."/>
        </authorList>
    </citation>
    <scope>NUCLEOTIDE SEQUENCE [LARGE SCALE GENOMIC DNA]</scope>
    <source>
        <strain evidence="14 15">IFO 6365</strain>
    </source>
</reference>
<dbReference type="PRINTS" id="PR00420">
    <property type="entry name" value="RNGMNOXGNASE"/>
</dbReference>
<keyword evidence="6 10" id="KW-0274">FAD</keyword>
<dbReference type="Gene3D" id="3.50.50.60">
    <property type="entry name" value="FAD/NAD(P)-binding domain"/>
    <property type="match status" value="1"/>
</dbReference>
<evidence type="ECO:0000256" key="4">
    <source>
        <dbReference type="ARBA" id="ARBA00012312"/>
    </source>
</evidence>
<proteinExistence type="inferred from homology"/>
<dbReference type="GO" id="GO:0006696">
    <property type="term" value="P:ergosterol biosynthetic process"/>
    <property type="evidence" value="ECO:0007669"/>
    <property type="project" value="TreeGrafter"/>
</dbReference>
<dbReference type="UniPathway" id="UPA00767">
    <property type="reaction ID" value="UER00752"/>
</dbReference>
<evidence type="ECO:0000256" key="11">
    <source>
        <dbReference type="SAM" id="MobiDB-lite"/>
    </source>
</evidence>
<evidence type="ECO:0000256" key="6">
    <source>
        <dbReference type="ARBA" id="ARBA00022827"/>
    </source>
</evidence>
<keyword evidence="15" id="KW-1185">Reference proteome</keyword>
<dbReference type="PANTHER" id="PTHR10835">
    <property type="entry name" value="SQUALENE MONOOXYGENASE"/>
    <property type="match status" value="1"/>
</dbReference>
<dbReference type="PANTHER" id="PTHR10835:SF0">
    <property type="entry name" value="SQUALENE MONOOXYGENASE"/>
    <property type="match status" value="1"/>
</dbReference>
<evidence type="ECO:0000256" key="7">
    <source>
        <dbReference type="ARBA" id="ARBA00022848"/>
    </source>
</evidence>
<keyword evidence="14" id="KW-0503">Monooxygenase</keyword>
<evidence type="ECO:0000256" key="8">
    <source>
        <dbReference type="ARBA" id="ARBA00023002"/>
    </source>
</evidence>
<dbReference type="AlphaFoldDB" id="A0A5M3ZAJ8"/>
<comment type="caution">
    <text evidence="14">The sequence shown here is derived from an EMBL/GenBank/DDBJ whole genome shotgun (WGS) entry which is preliminary data.</text>
</comment>